<dbReference type="Proteomes" id="UP000282674">
    <property type="component" value="Unassembled WGS sequence"/>
</dbReference>
<keyword evidence="2" id="KW-1185">Reference proteome</keyword>
<dbReference type="EMBL" id="RFFG01000017">
    <property type="protein sequence ID" value="RMI44721.1"/>
    <property type="molecule type" value="Genomic_DNA"/>
</dbReference>
<evidence type="ECO:0000313" key="2">
    <source>
        <dbReference type="Proteomes" id="UP000282674"/>
    </source>
</evidence>
<gene>
    <name evidence="1" type="ORF">EBO15_12270</name>
</gene>
<dbReference type="InterPro" id="IPR011990">
    <property type="entry name" value="TPR-like_helical_dom_sf"/>
</dbReference>
<sequence>MPTEKEALGARLRAAREAPPYWSRGEMARRIRRAASPGDREQLAHVQALTHMIKEWERGLHRPSPRYRSLYALATGRTEDELFGPERSAQRAEPLGSLPGLPLPSGELSARLAEITGRRVGAGIVTDLAARVHGLRLADDLLAGGDLFVPAVRELENAIRVHRESSHSEQTSRELLALIGEFAQIAGWVASDAGEHDRAAEIYRLGIDAAREAGDRTLESNLLGSLAYQVANVGEPAEGVELARASLDVAGPDAPPRARALAWDRFAWANARAQDRAATVEALGQASAALDQNEHQDADPGYLYWVSEGELQVMEARAYTELRRPLRAVPLLADVLSRYDATHTRELALYLSWLAVALVDANEPEEAAAVTSRMLDLSAEVASDRTAKRAHLVLERLRPFESSPPVAQVLREAPEPRGASLG</sequence>
<dbReference type="OrthoDB" id="3213425at2"/>
<dbReference type="SUPFAM" id="SSF48452">
    <property type="entry name" value="TPR-like"/>
    <property type="match status" value="1"/>
</dbReference>
<accession>A0A3M2M583</accession>
<proteinExistence type="predicted"/>
<organism evidence="1 2">
    <name type="scientific">Actinomadura harenae</name>
    <dbReference type="NCBI Taxonomy" id="2483351"/>
    <lineage>
        <taxon>Bacteria</taxon>
        <taxon>Bacillati</taxon>
        <taxon>Actinomycetota</taxon>
        <taxon>Actinomycetes</taxon>
        <taxon>Streptosporangiales</taxon>
        <taxon>Thermomonosporaceae</taxon>
        <taxon>Actinomadura</taxon>
    </lineage>
</organism>
<name>A0A3M2M583_9ACTN</name>
<comment type="caution">
    <text evidence="1">The sequence shown here is derived from an EMBL/GenBank/DDBJ whole genome shotgun (WGS) entry which is preliminary data.</text>
</comment>
<protein>
    <submittedName>
        <fullName evidence="1">Transcriptional regulator</fullName>
    </submittedName>
</protein>
<evidence type="ECO:0000313" key="1">
    <source>
        <dbReference type="EMBL" id="RMI44721.1"/>
    </source>
</evidence>
<reference evidence="1 2" key="1">
    <citation type="submission" date="2018-10" db="EMBL/GenBank/DDBJ databases">
        <title>Isolation from soil.</title>
        <authorList>
            <person name="Hu J."/>
        </authorList>
    </citation>
    <scope>NUCLEOTIDE SEQUENCE [LARGE SCALE GENOMIC DNA]</scope>
    <source>
        <strain evidence="1 2">NEAU-Ht49</strain>
    </source>
</reference>
<dbReference type="AlphaFoldDB" id="A0A3M2M583"/>